<dbReference type="OrthoDB" id="3898724at2759"/>
<proteinExistence type="predicted"/>
<keyword evidence="3" id="KW-1185">Reference proteome</keyword>
<dbReference type="EMBL" id="ML996212">
    <property type="protein sequence ID" value="KAF2730659.1"/>
    <property type="molecule type" value="Genomic_DNA"/>
</dbReference>
<accession>A0A9P4QQ73</accession>
<evidence type="ECO:0000313" key="2">
    <source>
        <dbReference type="EMBL" id="KAF2730659.1"/>
    </source>
</evidence>
<protein>
    <submittedName>
        <fullName evidence="2">Uncharacterized protein</fullName>
    </submittedName>
</protein>
<reference evidence="2" key="1">
    <citation type="journal article" date="2020" name="Stud. Mycol.">
        <title>101 Dothideomycetes genomes: a test case for predicting lifestyles and emergence of pathogens.</title>
        <authorList>
            <person name="Haridas S."/>
            <person name="Albert R."/>
            <person name="Binder M."/>
            <person name="Bloem J."/>
            <person name="Labutti K."/>
            <person name="Salamov A."/>
            <person name="Andreopoulos B."/>
            <person name="Baker S."/>
            <person name="Barry K."/>
            <person name="Bills G."/>
            <person name="Bluhm B."/>
            <person name="Cannon C."/>
            <person name="Castanera R."/>
            <person name="Culley D."/>
            <person name="Daum C."/>
            <person name="Ezra D."/>
            <person name="Gonzalez J."/>
            <person name="Henrissat B."/>
            <person name="Kuo A."/>
            <person name="Liang C."/>
            <person name="Lipzen A."/>
            <person name="Lutzoni F."/>
            <person name="Magnuson J."/>
            <person name="Mondo S."/>
            <person name="Nolan M."/>
            <person name="Ohm R."/>
            <person name="Pangilinan J."/>
            <person name="Park H.-J."/>
            <person name="Ramirez L."/>
            <person name="Alfaro M."/>
            <person name="Sun H."/>
            <person name="Tritt A."/>
            <person name="Yoshinaga Y."/>
            <person name="Zwiers L.-H."/>
            <person name="Turgeon B."/>
            <person name="Goodwin S."/>
            <person name="Spatafora J."/>
            <person name="Crous P."/>
            <person name="Grigoriev I."/>
        </authorList>
    </citation>
    <scope>NUCLEOTIDE SEQUENCE</scope>
    <source>
        <strain evidence="2">CBS 125425</strain>
    </source>
</reference>
<dbReference type="AlphaFoldDB" id="A0A9P4QQ73"/>
<evidence type="ECO:0000256" key="1">
    <source>
        <dbReference type="SAM" id="MobiDB-lite"/>
    </source>
</evidence>
<dbReference type="Proteomes" id="UP000799444">
    <property type="component" value="Unassembled WGS sequence"/>
</dbReference>
<name>A0A9P4QQ73_9PLEO</name>
<evidence type="ECO:0000313" key="3">
    <source>
        <dbReference type="Proteomes" id="UP000799444"/>
    </source>
</evidence>
<gene>
    <name evidence="2" type="ORF">EJ04DRAFT_537084</name>
</gene>
<feature type="region of interest" description="Disordered" evidence="1">
    <location>
        <begin position="1"/>
        <end position="31"/>
    </location>
</feature>
<comment type="caution">
    <text evidence="2">The sequence shown here is derived from an EMBL/GenBank/DDBJ whole genome shotgun (WGS) entry which is preliminary data.</text>
</comment>
<organism evidence="2 3">
    <name type="scientific">Polyplosphaeria fusca</name>
    <dbReference type="NCBI Taxonomy" id="682080"/>
    <lineage>
        <taxon>Eukaryota</taxon>
        <taxon>Fungi</taxon>
        <taxon>Dikarya</taxon>
        <taxon>Ascomycota</taxon>
        <taxon>Pezizomycotina</taxon>
        <taxon>Dothideomycetes</taxon>
        <taxon>Pleosporomycetidae</taxon>
        <taxon>Pleosporales</taxon>
        <taxon>Tetraplosphaeriaceae</taxon>
        <taxon>Polyplosphaeria</taxon>
    </lineage>
</organism>
<feature type="compositionally biased region" description="Low complexity" evidence="1">
    <location>
        <begin position="141"/>
        <end position="158"/>
    </location>
</feature>
<feature type="compositionally biased region" description="Basic residues" evidence="1">
    <location>
        <begin position="1"/>
        <end position="12"/>
    </location>
</feature>
<sequence>MIGRKNPRRSSARRSFTSSAIPASPVVDSPRTLCPRDGHNFNYKTKHLTAWNVPQDLWENMPQHLKSVVASLQHAGAAVLTSFERMEKHDAKLVGTVAEMDVVTEDNDILPAPQMLPNLDASFTSSDFEFDRYTAVFGSQSETSTSSSPALSASQSQTISPTSPFCLTPLDPQPTGKRGREYSFSTPMEPNGHYYATELSHLRTEVVPHLRHAARKIDIVWYETKCSMNDDATAFEQWWAAKMELVRALDEKCKTLSEAAGMGPTGMGWTAP</sequence>
<feature type="region of interest" description="Disordered" evidence="1">
    <location>
        <begin position="141"/>
        <end position="179"/>
    </location>
</feature>